<evidence type="ECO:0000313" key="4">
    <source>
        <dbReference type="EMBL" id="MBO8471395.1"/>
    </source>
</evidence>
<organism evidence="4 5">
    <name type="scientific">Candidatus Cryptobacteroides faecavium</name>
    <dbReference type="NCBI Taxonomy" id="2840762"/>
    <lineage>
        <taxon>Bacteria</taxon>
        <taxon>Pseudomonadati</taxon>
        <taxon>Bacteroidota</taxon>
        <taxon>Bacteroidia</taxon>
        <taxon>Bacteroidales</taxon>
        <taxon>Candidatus Cryptobacteroides</taxon>
    </lineage>
</organism>
<evidence type="ECO:0000313" key="5">
    <source>
        <dbReference type="Proteomes" id="UP000823603"/>
    </source>
</evidence>
<dbReference type="Gene3D" id="3.60.21.10">
    <property type="match status" value="1"/>
</dbReference>
<evidence type="ECO:0000256" key="1">
    <source>
        <dbReference type="ARBA" id="ARBA00022729"/>
    </source>
</evidence>
<feature type="signal peptide" evidence="2">
    <location>
        <begin position="1"/>
        <end position="23"/>
    </location>
</feature>
<dbReference type="SUPFAM" id="SSF56300">
    <property type="entry name" value="Metallo-dependent phosphatases"/>
    <property type="match status" value="1"/>
</dbReference>
<protein>
    <submittedName>
        <fullName evidence="4">Metallophosphoesterase</fullName>
    </submittedName>
</protein>
<dbReference type="PANTHER" id="PTHR22953">
    <property type="entry name" value="ACID PHOSPHATASE RELATED"/>
    <property type="match status" value="1"/>
</dbReference>
<dbReference type="Pfam" id="PF00149">
    <property type="entry name" value="Metallophos"/>
    <property type="match status" value="1"/>
</dbReference>
<proteinExistence type="predicted"/>
<dbReference type="EMBL" id="JADIMB010000091">
    <property type="protein sequence ID" value="MBO8471395.1"/>
    <property type="molecule type" value="Genomic_DNA"/>
</dbReference>
<dbReference type="AlphaFoldDB" id="A0A9D9NFQ6"/>
<dbReference type="PANTHER" id="PTHR22953:SF153">
    <property type="entry name" value="PURPLE ACID PHOSPHATASE"/>
    <property type="match status" value="1"/>
</dbReference>
<dbReference type="InterPro" id="IPR029052">
    <property type="entry name" value="Metallo-depent_PP-like"/>
</dbReference>
<sequence length="390" mass="42867">MRNYIIVMLLAAVFALACPDAGARGFDISCGPWIQNVTETGFTLMWKTQGKSLSWVEVAPDDGTPFEAAVRPRFYQTSAGKRYTGTFHKVRIDGLDRGSSYRYRILGKEVVDDSDPYGSIYGREATLRLTGTVSTLDPGADTCRFSMVNDIHDNASLYTSLVSPVKDVALDFLLLNGDIVSYAKSIDTVMVHTFGPVADIVKDIPVVFARGNHEGRGADSYLVPGLFDTPTGEPYYIFRRGPVAFVVLDGGEDKPDSSVEYSGLADYDAYRQAELEWLRGAVKDPLFAGAPVKVAIIHIPLIDGPGSWYAQSWLSRNFSPLLNEAGVDLMLSGHLHRHVYAEPGTCGNGFPIVVNSNKTRLDFLATGDRIRVEIYDTSDVMVQSYSFQVK</sequence>
<keyword evidence="1 2" id="KW-0732">Signal</keyword>
<reference evidence="4" key="1">
    <citation type="submission" date="2020-10" db="EMBL/GenBank/DDBJ databases">
        <authorList>
            <person name="Gilroy R."/>
        </authorList>
    </citation>
    <scope>NUCLEOTIDE SEQUENCE</scope>
    <source>
        <strain evidence="4">B2-22910</strain>
    </source>
</reference>
<feature type="chain" id="PRO_5038583704" evidence="2">
    <location>
        <begin position="24"/>
        <end position="390"/>
    </location>
</feature>
<evidence type="ECO:0000256" key="2">
    <source>
        <dbReference type="SAM" id="SignalP"/>
    </source>
</evidence>
<feature type="domain" description="Calcineurin-like phosphoesterase" evidence="3">
    <location>
        <begin position="147"/>
        <end position="337"/>
    </location>
</feature>
<dbReference type="GO" id="GO:0003993">
    <property type="term" value="F:acid phosphatase activity"/>
    <property type="evidence" value="ECO:0007669"/>
    <property type="project" value="InterPro"/>
</dbReference>
<gene>
    <name evidence="4" type="ORF">IAB82_06325</name>
</gene>
<dbReference type="SUPFAM" id="SSF49363">
    <property type="entry name" value="Purple acid phosphatase, N-terminal domain"/>
    <property type="match status" value="1"/>
</dbReference>
<evidence type="ECO:0000259" key="3">
    <source>
        <dbReference type="Pfam" id="PF00149"/>
    </source>
</evidence>
<accession>A0A9D9NFQ6</accession>
<name>A0A9D9NFQ6_9BACT</name>
<reference evidence="4" key="2">
    <citation type="journal article" date="2021" name="PeerJ">
        <title>Extensive microbial diversity within the chicken gut microbiome revealed by metagenomics and culture.</title>
        <authorList>
            <person name="Gilroy R."/>
            <person name="Ravi A."/>
            <person name="Getino M."/>
            <person name="Pursley I."/>
            <person name="Horton D.L."/>
            <person name="Alikhan N.F."/>
            <person name="Baker D."/>
            <person name="Gharbi K."/>
            <person name="Hall N."/>
            <person name="Watson M."/>
            <person name="Adriaenssens E.M."/>
            <person name="Foster-Nyarko E."/>
            <person name="Jarju S."/>
            <person name="Secka A."/>
            <person name="Antonio M."/>
            <person name="Oren A."/>
            <person name="Chaudhuri R.R."/>
            <person name="La Ragione R."/>
            <person name="Hildebrand F."/>
            <person name="Pallen M.J."/>
        </authorList>
    </citation>
    <scope>NUCLEOTIDE SEQUENCE</scope>
    <source>
        <strain evidence="4">B2-22910</strain>
    </source>
</reference>
<dbReference type="InterPro" id="IPR008963">
    <property type="entry name" value="Purple_acid_Pase-like_N"/>
</dbReference>
<comment type="caution">
    <text evidence="4">The sequence shown here is derived from an EMBL/GenBank/DDBJ whole genome shotgun (WGS) entry which is preliminary data.</text>
</comment>
<dbReference type="GO" id="GO:0046872">
    <property type="term" value="F:metal ion binding"/>
    <property type="evidence" value="ECO:0007669"/>
    <property type="project" value="InterPro"/>
</dbReference>
<dbReference type="PROSITE" id="PS51257">
    <property type="entry name" value="PROKAR_LIPOPROTEIN"/>
    <property type="match status" value="1"/>
</dbReference>
<dbReference type="InterPro" id="IPR039331">
    <property type="entry name" value="PAPs-like"/>
</dbReference>
<dbReference type="InterPro" id="IPR004843">
    <property type="entry name" value="Calcineurin-like_PHP"/>
</dbReference>
<dbReference type="Proteomes" id="UP000823603">
    <property type="component" value="Unassembled WGS sequence"/>
</dbReference>